<dbReference type="Proteomes" id="UP001064632">
    <property type="component" value="Chromosome"/>
</dbReference>
<organism evidence="3 4">
    <name type="scientific">Tahibacter amnicola</name>
    <dbReference type="NCBI Taxonomy" id="2976241"/>
    <lineage>
        <taxon>Bacteria</taxon>
        <taxon>Pseudomonadati</taxon>
        <taxon>Pseudomonadota</taxon>
        <taxon>Gammaproteobacteria</taxon>
        <taxon>Lysobacterales</taxon>
        <taxon>Rhodanobacteraceae</taxon>
        <taxon>Tahibacter</taxon>
    </lineage>
</organism>
<dbReference type="RefSeq" id="WP_261696271.1">
    <property type="nucleotide sequence ID" value="NZ_CP104694.1"/>
</dbReference>
<keyword evidence="2" id="KW-0732">Signal</keyword>
<reference evidence="3" key="1">
    <citation type="submission" date="2022-09" db="EMBL/GenBank/DDBJ databases">
        <title>Tahibacter sp. nov., isolated from a fresh water.</title>
        <authorList>
            <person name="Baek J.H."/>
            <person name="Lee J.K."/>
            <person name="Kim J.M."/>
            <person name="Jeon C.O."/>
        </authorList>
    </citation>
    <scope>NUCLEOTIDE SEQUENCE</scope>
    <source>
        <strain evidence="3">W38</strain>
    </source>
</reference>
<evidence type="ECO:0000256" key="2">
    <source>
        <dbReference type="SAM" id="SignalP"/>
    </source>
</evidence>
<proteinExistence type="predicted"/>
<protein>
    <recommendedName>
        <fullName evidence="5">Secreted protein</fullName>
    </recommendedName>
</protein>
<feature type="region of interest" description="Disordered" evidence="1">
    <location>
        <begin position="304"/>
        <end position="331"/>
    </location>
</feature>
<evidence type="ECO:0008006" key="5">
    <source>
        <dbReference type="Google" id="ProtNLM"/>
    </source>
</evidence>
<accession>A0ABY6BIA0</accession>
<sequence length="331" mass="35602">MQHITRLCSRLGAAAMLSWSATGAAHWAGRDPYPPSCLPDWPAYRSGGPANPEASGIIDVVRIQPTRPADPIKMAFRIARVPCTATQSVLVVSTTDMAPPGEIPGGVLPDFAARSAGDDQFHGLNPSRTPLPVPSGNELWRAFHKYVNNDYILEPTIGPDLNGPVTIRVDTLVAEPVYVTLPAYVPTEEVLQPRPLDSFVAGHYYDAAHPGEGIVIESIGTPDAAGHTYLRYVWFTYDKNGHPFWLTGGDTVDPHSRSTRLPAVHLRGGRFAGRANAAPPVPWGTVEMSFPDCNTLRLSYASSGSADPAIPQGSGTLEWKRLGKPADHACD</sequence>
<evidence type="ECO:0000256" key="1">
    <source>
        <dbReference type="SAM" id="MobiDB-lite"/>
    </source>
</evidence>
<name>A0ABY6BIA0_9GAMM</name>
<evidence type="ECO:0000313" key="4">
    <source>
        <dbReference type="Proteomes" id="UP001064632"/>
    </source>
</evidence>
<feature type="compositionally biased region" description="Basic and acidic residues" evidence="1">
    <location>
        <begin position="318"/>
        <end position="331"/>
    </location>
</feature>
<feature type="chain" id="PRO_5045228942" description="Secreted protein" evidence="2">
    <location>
        <begin position="25"/>
        <end position="331"/>
    </location>
</feature>
<gene>
    <name evidence="3" type="ORF">N4264_06615</name>
</gene>
<feature type="signal peptide" evidence="2">
    <location>
        <begin position="1"/>
        <end position="24"/>
    </location>
</feature>
<dbReference type="EMBL" id="CP104694">
    <property type="protein sequence ID" value="UXI69316.1"/>
    <property type="molecule type" value="Genomic_DNA"/>
</dbReference>
<evidence type="ECO:0000313" key="3">
    <source>
        <dbReference type="EMBL" id="UXI69316.1"/>
    </source>
</evidence>
<keyword evidence="4" id="KW-1185">Reference proteome</keyword>